<comment type="subcellular location">
    <subcellularLocation>
        <location evidence="1">Membrane</location>
        <topology evidence="1">Single-pass type I membrane protein</topology>
    </subcellularLocation>
</comment>
<reference evidence="10 11" key="1">
    <citation type="submission" date="2018-04" db="EMBL/GenBank/DDBJ databases">
        <authorList>
            <person name="Zhang X."/>
            <person name="Yuan J."/>
            <person name="Li F."/>
            <person name="Xiang J."/>
        </authorList>
    </citation>
    <scope>NUCLEOTIDE SEQUENCE [LARGE SCALE GENOMIC DNA]</scope>
    <source>
        <tissue evidence="10">Muscle</tissue>
    </source>
</reference>
<evidence type="ECO:0000313" key="11">
    <source>
        <dbReference type="Proteomes" id="UP000283509"/>
    </source>
</evidence>
<dbReference type="InterPro" id="IPR009565">
    <property type="entry name" value="FAM174-like"/>
</dbReference>
<feature type="compositionally biased region" description="Basic and acidic residues" evidence="8">
    <location>
        <begin position="15"/>
        <end position="24"/>
    </location>
</feature>
<feature type="transmembrane region" description="Helical" evidence="9">
    <location>
        <begin position="41"/>
        <end position="62"/>
    </location>
</feature>
<feature type="compositionally biased region" description="Polar residues" evidence="8">
    <location>
        <begin position="1"/>
        <end position="10"/>
    </location>
</feature>
<evidence type="ECO:0000256" key="9">
    <source>
        <dbReference type="SAM" id="Phobius"/>
    </source>
</evidence>
<evidence type="ECO:0000256" key="7">
    <source>
        <dbReference type="ARBA" id="ARBA00023180"/>
    </source>
</evidence>
<evidence type="ECO:0000256" key="1">
    <source>
        <dbReference type="ARBA" id="ARBA00004479"/>
    </source>
</evidence>
<evidence type="ECO:0000256" key="6">
    <source>
        <dbReference type="ARBA" id="ARBA00023136"/>
    </source>
</evidence>
<organism evidence="10 11">
    <name type="scientific">Penaeus vannamei</name>
    <name type="common">Whiteleg shrimp</name>
    <name type="synonym">Litopenaeus vannamei</name>
    <dbReference type="NCBI Taxonomy" id="6689"/>
    <lineage>
        <taxon>Eukaryota</taxon>
        <taxon>Metazoa</taxon>
        <taxon>Ecdysozoa</taxon>
        <taxon>Arthropoda</taxon>
        <taxon>Crustacea</taxon>
        <taxon>Multicrustacea</taxon>
        <taxon>Malacostraca</taxon>
        <taxon>Eumalacostraca</taxon>
        <taxon>Eucarida</taxon>
        <taxon>Decapoda</taxon>
        <taxon>Dendrobranchiata</taxon>
        <taxon>Penaeoidea</taxon>
        <taxon>Penaeidae</taxon>
        <taxon>Penaeus</taxon>
    </lineage>
</organism>
<evidence type="ECO:0000256" key="3">
    <source>
        <dbReference type="ARBA" id="ARBA00022692"/>
    </source>
</evidence>
<keyword evidence="4" id="KW-0732">Signal</keyword>
<gene>
    <name evidence="10" type="ORF">C7M84_024727</name>
</gene>
<evidence type="ECO:0000256" key="2">
    <source>
        <dbReference type="ARBA" id="ARBA00006986"/>
    </source>
</evidence>
<dbReference type="GO" id="GO:0016020">
    <property type="term" value="C:membrane"/>
    <property type="evidence" value="ECO:0007669"/>
    <property type="project" value="UniProtKB-SubCell"/>
</dbReference>
<feature type="region of interest" description="Disordered" evidence="8">
    <location>
        <begin position="59"/>
        <end position="107"/>
    </location>
</feature>
<dbReference type="EMBL" id="QCYY01000883">
    <property type="protein sequence ID" value="ROT82105.1"/>
    <property type="molecule type" value="Genomic_DNA"/>
</dbReference>
<keyword evidence="7" id="KW-0325">Glycoprotein</keyword>
<dbReference type="PANTHER" id="PTHR28607:SF4">
    <property type="entry name" value="TRANSMEMBRANE PROTEIN"/>
    <property type="match status" value="1"/>
</dbReference>
<comment type="caution">
    <text evidence="10">The sequence shown here is derived from an EMBL/GenBank/DDBJ whole genome shotgun (WGS) entry which is preliminary data.</text>
</comment>
<dbReference type="Proteomes" id="UP000283509">
    <property type="component" value="Unassembled WGS sequence"/>
</dbReference>
<comment type="similarity">
    <text evidence="2">Belongs to the FAM174 family.</text>
</comment>
<name>A0A423U081_PENVA</name>
<feature type="transmembrane region" description="Helical" evidence="9">
    <location>
        <begin position="205"/>
        <end position="224"/>
    </location>
</feature>
<accession>A0A423U081</accession>
<dbReference type="AlphaFoldDB" id="A0A423U081"/>
<sequence length="270" mass="29147">MNNPSISETPASVEMRGREHSDKTHILTSSVSLRDMRLSKIIVCVVLVSILVGVEAASVPSFHPSSSGGGLQSSYSDSSSSVVKRDDAASDTQPIQDAKVKTENTSSSVLKEAVLKEAATPKSVSAQASEPEKKSQAAGSEEASSEEKDTPEVPEVTESKSDKVDKPELGDENEEDASTGNDIDEAHLPMAGLKGLSYDAILRGFYVFVGIGAIVLLYIVIKLVRLRRRRATRKYRVLPQHSDDQEMFPLAADDGDDEEIYNAADHQTVK</sequence>
<dbReference type="Pfam" id="PF06679">
    <property type="entry name" value="DUF1180"/>
    <property type="match status" value="1"/>
</dbReference>
<dbReference type="STRING" id="6689.A0A423U081"/>
<feature type="compositionally biased region" description="Basic and acidic residues" evidence="8">
    <location>
        <begin position="145"/>
        <end position="169"/>
    </location>
</feature>
<protein>
    <submittedName>
        <fullName evidence="10">Uncharacterized protein</fullName>
    </submittedName>
</protein>
<dbReference type="OrthoDB" id="5917722at2759"/>
<evidence type="ECO:0000313" key="10">
    <source>
        <dbReference type="EMBL" id="ROT82105.1"/>
    </source>
</evidence>
<feature type="region of interest" description="Disordered" evidence="8">
    <location>
        <begin position="1"/>
        <end position="24"/>
    </location>
</feature>
<feature type="region of interest" description="Disordered" evidence="8">
    <location>
        <begin position="120"/>
        <end position="184"/>
    </location>
</feature>
<evidence type="ECO:0000256" key="5">
    <source>
        <dbReference type="ARBA" id="ARBA00022989"/>
    </source>
</evidence>
<keyword evidence="11" id="KW-1185">Reference proteome</keyword>
<reference evidence="10 11" key="2">
    <citation type="submission" date="2019-01" db="EMBL/GenBank/DDBJ databases">
        <title>The decoding of complex shrimp genome reveals the adaptation for benthos swimmer, frequently molting mechanism and breeding impact on genome.</title>
        <authorList>
            <person name="Sun Y."/>
            <person name="Gao Y."/>
            <person name="Yu Y."/>
        </authorList>
    </citation>
    <scope>NUCLEOTIDE SEQUENCE [LARGE SCALE GENOMIC DNA]</scope>
    <source>
        <tissue evidence="10">Muscle</tissue>
    </source>
</reference>
<feature type="compositionally biased region" description="Low complexity" evidence="8">
    <location>
        <begin position="72"/>
        <end position="81"/>
    </location>
</feature>
<keyword evidence="6 9" id="KW-0472">Membrane</keyword>
<evidence type="ECO:0000256" key="8">
    <source>
        <dbReference type="SAM" id="MobiDB-lite"/>
    </source>
</evidence>
<evidence type="ECO:0000256" key="4">
    <source>
        <dbReference type="ARBA" id="ARBA00022729"/>
    </source>
</evidence>
<proteinExistence type="inferred from homology"/>
<dbReference type="PANTHER" id="PTHR28607">
    <property type="entry name" value="EXPRESSED PROTEIN"/>
    <property type="match status" value="1"/>
</dbReference>
<keyword evidence="5 9" id="KW-1133">Transmembrane helix</keyword>
<keyword evidence="3 9" id="KW-0812">Transmembrane</keyword>